<evidence type="ECO:0000313" key="3">
    <source>
        <dbReference type="Proteomes" id="UP001066276"/>
    </source>
</evidence>
<sequence length="160" mass="16766">MPGASPSSSALRAAPGLVRKEDREGPRIRAPNASRVPAAVNKAAQGGGGGGADAEASRSAHALPAPSGHTWECRALKNTGGRSSGLRPRPPPRSTSPAGVVSKRRPREAWSLLRHPPAASTTPRRGSVPPQRLRTRPEPRRLTEHALQAAIMSRGQTTPL</sequence>
<protein>
    <submittedName>
        <fullName evidence="2">Uncharacterized protein</fullName>
    </submittedName>
</protein>
<accession>A0AAV7U0X8</accession>
<evidence type="ECO:0000313" key="2">
    <source>
        <dbReference type="EMBL" id="KAJ1181397.1"/>
    </source>
</evidence>
<proteinExistence type="predicted"/>
<name>A0AAV7U0X8_PLEWA</name>
<reference evidence="2" key="1">
    <citation type="journal article" date="2022" name="bioRxiv">
        <title>Sequencing and chromosome-scale assembly of the giantPleurodeles waltlgenome.</title>
        <authorList>
            <person name="Brown T."/>
            <person name="Elewa A."/>
            <person name="Iarovenko S."/>
            <person name="Subramanian E."/>
            <person name="Araus A.J."/>
            <person name="Petzold A."/>
            <person name="Susuki M."/>
            <person name="Suzuki K.-i.T."/>
            <person name="Hayashi T."/>
            <person name="Toyoda A."/>
            <person name="Oliveira C."/>
            <person name="Osipova E."/>
            <person name="Leigh N.D."/>
            <person name="Simon A."/>
            <person name="Yun M.H."/>
        </authorList>
    </citation>
    <scope>NUCLEOTIDE SEQUENCE</scope>
    <source>
        <strain evidence="2">20211129_DDA</strain>
        <tissue evidence="2">Liver</tissue>
    </source>
</reference>
<evidence type="ECO:0000256" key="1">
    <source>
        <dbReference type="SAM" id="MobiDB-lite"/>
    </source>
</evidence>
<feature type="compositionally biased region" description="Low complexity" evidence="1">
    <location>
        <begin position="1"/>
        <end position="17"/>
    </location>
</feature>
<feature type="compositionally biased region" description="Basic and acidic residues" evidence="1">
    <location>
        <begin position="18"/>
        <end position="27"/>
    </location>
</feature>
<dbReference type="Proteomes" id="UP001066276">
    <property type="component" value="Chromosome 3_2"/>
</dbReference>
<gene>
    <name evidence="2" type="ORF">NDU88_006604</name>
</gene>
<dbReference type="EMBL" id="JANPWB010000006">
    <property type="protein sequence ID" value="KAJ1181397.1"/>
    <property type="molecule type" value="Genomic_DNA"/>
</dbReference>
<organism evidence="2 3">
    <name type="scientific">Pleurodeles waltl</name>
    <name type="common">Iberian ribbed newt</name>
    <dbReference type="NCBI Taxonomy" id="8319"/>
    <lineage>
        <taxon>Eukaryota</taxon>
        <taxon>Metazoa</taxon>
        <taxon>Chordata</taxon>
        <taxon>Craniata</taxon>
        <taxon>Vertebrata</taxon>
        <taxon>Euteleostomi</taxon>
        <taxon>Amphibia</taxon>
        <taxon>Batrachia</taxon>
        <taxon>Caudata</taxon>
        <taxon>Salamandroidea</taxon>
        <taxon>Salamandridae</taxon>
        <taxon>Pleurodelinae</taxon>
        <taxon>Pleurodeles</taxon>
    </lineage>
</organism>
<dbReference type="AlphaFoldDB" id="A0AAV7U0X8"/>
<keyword evidence="3" id="KW-1185">Reference proteome</keyword>
<feature type="region of interest" description="Disordered" evidence="1">
    <location>
        <begin position="1"/>
        <end position="143"/>
    </location>
</feature>
<comment type="caution">
    <text evidence="2">The sequence shown here is derived from an EMBL/GenBank/DDBJ whole genome shotgun (WGS) entry which is preliminary data.</text>
</comment>